<dbReference type="Proteomes" id="UP000527355">
    <property type="component" value="Unassembled WGS sequence"/>
</dbReference>
<dbReference type="InterPro" id="IPR032682">
    <property type="entry name" value="Cnd1_C"/>
</dbReference>
<evidence type="ECO:0000259" key="1">
    <source>
        <dbReference type="Pfam" id="PF12717"/>
    </source>
</evidence>
<dbReference type="Pfam" id="PF12717">
    <property type="entry name" value="Cnd1"/>
    <property type="match status" value="1"/>
</dbReference>
<dbReference type="OrthoDB" id="409644at2759"/>
<feature type="domain" description="Condensin complex subunit 1 C-terminal" evidence="1">
    <location>
        <begin position="69"/>
        <end position="194"/>
    </location>
</feature>
<reference evidence="2 3" key="1">
    <citation type="journal article" date="2020" name="Nature">
        <title>Six reference-quality genomes reveal evolution of bat adaptations.</title>
        <authorList>
            <person name="Jebb D."/>
            <person name="Huang Z."/>
            <person name="Pippel M."/>
            <person name="Hughes G.M."/>
            <person name="Lavrichenko K."/>
            <person name="Devanna P."/>
            <person name="Winkler S."/>
            <person name="Jermiin L.S."/>
            <person name="Skirmuntt E.C."/>
            <person name="Katzourakis A."/>
            <person name="Burkitt-Gray L."/>
            <person name="Ray D.A."/>
            <person name="Sullivan K.A.M."/>
            <person name="Roscito J.G."/>
            <person name="Kirilenko B.M."/>
            <person name="Davalos L.M."/>
            <person name="Corthals A.P."/>
            <person name="Power M.L."/>
            <person name="Jones G."/>
            <person name="Ransome R.D."/>
            <person name="Dechmann D.K.N."/>
            <person name="Locatelli A.G."/>
            <person name="Puechmaille S.J."/>
            <person name="Fedrigo O."/>
            <person name="Jarvis E.D."/>
            <person name="Hiller M."/>
            <person name="Vernes S.C."/>
            <person name="Myers E.W."/>
            <person name="Teeling E.C."/>
        </authorList>
    </citation>
    <scope>NUCLEOTIDE SEQUENCE [LARGE SCALE GENOMIC DNA]</scope>
    <source>
        <strain evidence="2">MMyoMyo1</strain>
        <tissue evidence="2">Flight muscle</tissue>
    </source>
</reference>
<proteinExistence type="predicted"/>
<dbReference type="AlphaFoldDB" id="A0A7J7QX25"/>
<dbReference type="VEuPathDB" id="HostDB:GeneID_118655529"/>
<dbReference type="PANTHER" id="PTHR15599:SF1">
    <property type="entry name" value="RADIAL SPOKE HEAD 14 HOMOLOG"/>
    <property type="match status" value="1"/>
</dbReference>
<comment type="caution">
    <text evidence="2">The sequence shown here is derived from an EMBL/GenBank/DDBJ whole genome shotgun (WGS) entry which is preliminary data.</text>
</comment>
<sequence>MAHTWISMYLPPNINPAQASIAYGCRALPKLNEELQSEDLQTRQKALMALCDLMHDPEHVYVAIDIGCLESLRALLRDTNHMVRIKTTEVLSIMATHTVGRDGFLRDGIVTALSLLLNDPQPACRENLHLAFQHLAQVPSGARGIVDSGLIPSLVRKLHREEENIQEILLDTLAACLQEDATEALNSRVVPFLKDKLLSPNDNIRCKAARTLIAVSIPLEGKKQIWRHDVIPILVHLLRDPAEEVKANVAGALMYATVTTEGKYAALDADAIHSLLGLLISSLQKARLNAVKALTMLAEAPEGRRVLKAHVHAFRVLEMGDPSKTVQRAAQVAIRVIEWKP</sequence>
<gene>
    <name evidence="2" type="ORF">mMyoMyo1_016915</name>
</gene>
<dbReference type="SUPFAM" id="SSF48371">
    <property type="entry name" value="ARM repeat"/>
    <property type="match status" value="1"/>
</dbReference>
<dbReference type="Pfam" id="PF00514">
    <property type="entry name" value="Arm"/>
    <property type="match status" value="1"/>
</dbReference>
<evidence type="ECO:0000313" key="2">
    <source>
        <dbReference type="EMBL" id="KAF6268369.1"/>
    </source>
</evidence>
<accession>A0A7J7QX25</accession>
<name>A0A7J7QX25_MYOMY</name>
<dbReference type="EMBL" id="JABWUV010000047">
    <property type="protein sequence ID" value="KAF6268369.1"/>
    <property type="molecule type" value="Genomic_DNA"/>
</dbReference>
<dbReference type="InterPro" id="IPR011989">
    <property type="entry name" value="ARM-like"/>
</dbReference>
<dbReference type="SMART" id="SM00185">
    <property type="entry name" value="ARM"/>
    <property type="match status" value="5"/>
</dbReference>
<dbReference type="Gene3D" id="1.25.10.10">
    <property type="entry name" value="Leucine-rich Repeat Variant"/>
    <property type="match status" value="2"/>
</dbReference>
<evidence type="ECO:0000313" key="3">
    <source>
        <dbReference type="Proteomes" id="UP000527355"/>
    </source>
</evidence>
<organism evidence="2 3">
    <name type="scientific">Myotis myotis</name>
    <name type="common">Greater mouse-eared bat</name>
    <name type="synonym">Vespertilio myotis</name>
    <dbReference type="NCBI Taxonomy" id="51298"/>
    <lineage>
        <taxon>Eukaryota</taxon>
        <taxon>Metazoa</taxon>
        <taxon>Chordata</taxon>
        <taxon>Craniata</taxon>
        <taxon>Vertebrata</taxon>
        <taxon>Euteleostomi</taxon>
        <taxon>Mammalia</taxon>
        <taxon>Eutheria</taxon>
        <taxon>Laurasiatheria</taxon>
        <taxon>Chiroptera</taxon>
        <taxon>Yangochiroptera</taxon>
        <taxon>Vespertilionidae</taxon>
        <taxon>Myotis</taxon>
    </lineage>
</organism>
<dbReference type="InterPro" id="IPR016024">
    <property type="entry name" value="ARM-type_fold"/>
</dbReference>
<dbReference type="InterPro" id="IPR042856">
    <property type="entry name" value="RSP14"/>
</dbReference>
<dbReference type="InterPro" id="IPR000225">
    <property type="entry name" value="Armadillo"/>
</dbReference>
<protein>
    <submittedName>
        <fullName evidence="2">Radial spoke head 14-like protein</fullName>
    </submittedName>
</protein>
<keyword evidence="3" id="KW-1185">Reference proteome</keyword>
<dbReference type="PANTHER" id="PTHR15599">
    <property type="entry name" value="RTDR1"/>
    <property type="match status" value="1"/>
</dbReference>